<keyword evidence="4" id="KW-1185">Reference proteome</keyword>
<organism evidence="3 4">
    <name type="scientific">Saccharomonospora xinjiangensis XJ-54</name>
    <dbReference type="NCBI Taxonomy" id="882086"/>
    <lineage>
        <taxon>Bacteria</taxon>
        <taxon>Bacillati</taxon>
        <taxon>Actinomycetota</taxon>
        <taxon>Actinomycetes</taxon>
        <taxon>Pseudonocardiales</taxon>
        <taxon>Pseudonocardiaceae</taxon>
        <taxon>Saccharomonospora</taxon>
    </lineage>
</organism>
<dbReference type="InterPro" id="IPR024067">
    <property type="entry name" value="Me-malonyl-CoA_mutase_sm_su_N"/>
</dbReference>
<name>I0V0N0_9PSEU</name>
<reference evidence="3 4" key="1">
    <citation type="submission" date="2012-01" db="EMBL/GenBank/DDBJ databases">
        <title>Improved High-Quality Draft sequence of Saccharomonospora xinjiangensis XJ-54.</title>
        <authorList>
            <consortium name="US DOE Joint Genome Institute"/>
            <person name="Lucas S."/>
            <person name="Han J."/>
            <person name="Lapidus A."/>
            <person name="Cheng J.-F."/>
            <person name="Goodwin L."/>
            <person name="Pitluck S."/>
            <person name="Peters L."/>
            <person name="Mikhailova N."/>
            <person name="Teshima H."/>
            <person name="Detter J.C."/>
            <person name="Han C."/>
            <person name="Tapia R."/>
            <person name="Land M."/>
            <person name="Hauser L."/>
            <person name="Kyrpides N."/>
            <person name="Ivanova N."/>
            <person name="Pagani I."/>
            <person name="Brambilla E.-M."/>
            <person name="Klenk H.-P."/>
            <person name="Woyke T."/>
        </authorList>
    </citation>
    <scope>NUCLEOTIDE SEQUENCE [LARGE SCALE GENOMIC DNA]</scope>
    <source>
        <strain evidence="3 4">XJ-54</strain>
    </source>
</reference>
<evidence type="ECO:0000256" key="1">
    <source>
        <dbReference type="ARBA" id="ARBA00011870"/>
    </source>
</evidence>
<dbReference type="Gene3D" id="1.10.196.20">
    <property type="match status" value="1"/>
</dbReference>
<dbReference type="Pfam" id="PF01642">
    <property type="entry name" value="MM_CoA_mutase"/>
    <property type="match status" value="2"/>
</dbReference>
<dbReference type="eggNOG" id="COG1884">
    <property type="taxonomic scope" value="Bacteria"/>
</dbReference>
<proteinExistence type="predicted"/>
<dbReference type="Gene3D" id="3.20.20.240">
    <property type="entry name" value="Methylmalonyl-CoA mutase"/>
    <property type="match status" value="1"/>
</dbReference>
<accession>I0V0N0</accession>
<evidence type="ECO:0000313" key="3">
    <source>
        <dbReference type="EMBL" id="EID53683.1"/>
    </source>
</evidence>
<gene>
    <name evidence="3" type="ORF">SacxiDRAFT_1432</name>
</gene>
<evidence type="ECO:0000313" key="4">
    <source>
        <dbReference type="Proteomes" id="UP000004691"/>
    </source>
</evidence>
<dbReference type="EMBL" id="JH636049">
    <property type="protein sequence ID" value="EID53683.1"/>
    <property type="molecule type" value="Genomic_DNA"/>
</dbReference>
<dbReference type="GO" id="GO:0004494">
    <property type="term" value="F:methylmalonyl-CoA mutase activity"/>
    <property type="evidence" value="ECO:0007669"/>
    <property type="project" value="UniProtKB-EC"/>
</dbReference>
<dbReference type="InterPro" id="IPR016176">
    <property type="entry name" value="Cbl-dep_enz_cat"/>
</dbReference>
<protein>
    <submittedName>
        <fullName evidence="3">Methylmalonyl-CoA mutase, N-terminal domain/subunit</fullName>
    </submittedName>
</protein>
<sequence>MSKGAEFAGELALAAEFAAPTRQEWERLVGKVLERAGSSPERLVTTTDDGIPILPLYTADEPAPPAGFPGSPPFVRGSRPDGHVLAGWDVRAHHDGADPAATNEDVLTDLEGGVTSLWLRVGEGGVPVSALPDALRDVRLDLAPVVLDAGEEYERAADALLALHAERGVPDTEVSGNLGADPIGVRARTGTEPDVAAAAAMAARLAGRYPKLSAFVADGLPYHEAGASDAQELGAVAATVVAYLRALTEAGLDVAGAAARIECRLAATTDQFGTIAKFRAARRVLARIAEVCGARSAAVRQHAVTSPAMLTRRDPAVNLLRTTVACFAAGIGGADAVTVLPFDHAIGRPDRFSRRLARNTQAILLEESKLAAVIDPAGGSWYVENHTDALARAAWDAFTTIEKAGGIEADLASGALADRIASTWQARSRRIATRRDPITGVSEFPLLEEKKFDREPRPSAPRGGLPKVRYAQEYERLRDRSDAHLARHGSRPKVFLATLGPLAEHTARATFAANLFLAGGIEPVNPGLGDPATADLVAAFSGSDTPVACVCGTDAAYAERAAEVADALRKAGAATVLLAGKPSGSTGIDGYIHRGCDALAVLTGTLDTLGVAP</sequence>
<feature type="domain" description="Methylmalonyl-CoA mutase alpha/beta chain catalytic" evidence="2">
    <location>
        <begin position="121"/>
        <end position="451"/>
    </location>
</feature>
<evidence type="ECO:0000259" key="2">
    <source>
        <dbReference type="Pfam" id="PF01642"/>
    </source>
</evidence>
<feature type="domain" description="Methylmalonyl-CoA mutase alpha/beta chain catalytic" evidence="2">
    <location>
        <begin position="47"/>
        <end position="117"/>
    </location>
</feature>
<dbReference type="OrthoDB" id="9762378at2"/>
<dbReference type="GO" id="GO:0031419">
    <property type="term" value="F:cobalamin binding"/>
    <property type="evidence" value="ECO:0007669"/>
    <property type="project" value="UniProtKB-KW"/>
</dbReference>
<dbReference type="SUPFAM" id="SSF51703">
    <property type="entry name" value="Cobalamin (vitamin B12)-dependent enzymes"/>
    <property type="match status" value="1"/>
</dbReference>
<dbReference type="InterPro" id="IPR006099">
    <property type="entry name" value="MeMalonylCoA_mutase_a/b_cat"/>
</dbReference>
<dbReference type="Proteomes" id="UP000004691">
    <property type="component" value="Unassembled WGS sequence"/>
</dbReference>
<dbReference type="Gene3D" id="3.40.50.280">
    <property type="entry name" value="Cobalamin-binding domain"/>
    <property type="match status" value="1"/>
</dbReference>
<dbReference type="CDD" id="cd03677">
    <property type="entry name" value="MM_CoA_mutase_beta"/>
    <property type="match status" value="1"/>
</dbReference>
<dbReference type="PANTHER" id="PTHR48101:SF4">
    <property type="entry name" value="METHYLMALONYL-COA MUTASE, MITOCHONDRIAL"/>
    <property type="match status" value="1"/>
</dbReference>
<dbReference type="RefSeq" id="WP_006237817.1">
    <property type="nucleotide sequence ID" value="NZ_JH636049.1"/>
</dbReference>
<comment type="subunit">
    <text evidence="1">Heterodimer of an alpha and a beta chain.</text>
</comment>
<dbReference type="HOGENOM" id="CLU_009523_6_0_11"/>
<dbReference type="AlphaFoldDB" id="I0V0N0"/>
<dbReference type="PANTHER" id="PTHR48101">
    <property type="entry name" value="METHYLMALONYL-COA MUTASE, MITOCHONDRIAL-RELATED"/>
    <property type="match status" value="1"/>
</dbReference>
<dbReference type="STRING" id="882086.SacxiDRAFT_1432"/>